<dbReference type="PROSITE" id="PS50158">
    <property type="entry name" value="ZF_CCHC"/>
    <property type="match status" value="2"/>
</dbReference>
<organism evidence="11 12">
    <name type="scientific">Marasmius tenuissimus</name>
    <dbReference type="NCBI Taxonomy" id="585030"/>
    <lineage>
        <taxon>Eukaryota</taxon>
        <taxon>Fungi</taxon>
        <taxon>Dikarya</taxon>
        <taxon>Basidiomycota</taxon>
        <taxon>Agaricomycotina</taxon>
        <taxon>Agaricomycetes</taxon>
        <taxon>Agaricomycetidae</taxon>
        <taxon>Agaricales</taxon>
        <taxon>Marasmiineae</taxon>
        <taxon>Marasmiaceae</taxon>
        <taxon>Marasmius</taxon>
    </lineage>
</organism>
<keyword evidence="2" id="KW-0507">mRNA processing</keyword>
<feature type="region of interest" description="Disordered" evidence="9">
    <location>
        <begin position="335"/>
        <end position="465"/>
    </location>
</feature>
<feature type="compositionally biased region" description="Low complexity" evidence="9">
    <location>
        <begin position="14"/>
        <end position="23"/>
    </location>
</feature>
<dbReference type="InterPro" id="IPR001878">
    <property type="entry name" value="Znf_CCHC"/>
</dbReference>
<evidence type="ECO:0000256" key="3">
    <source>
        <dbReference type="ARBA" id="ARBA00022723"/>
    </source>
</evidence>
<evidence type="ECO:0000256" key="5">
    <source>
        <dbReference type="ARBA" id="ARBA00022771"/>
    </source>
</evidence>
<comment type="subcellular location">
    <subcellularLocation>
        <location evidence="1">Nucleus</location>
    </subcellularLocation>
</comment>
<keyword evidence="4" id="KW-0677">Repeat</keyword>
<evidence type="ECO:0000313" key="12">
    <source>
        <dbReference type="Proteomes" id="UP001437256"/>
    </source>
</evidence>
<dbReference type="Pfam" id="PF00098">
    <property type="entry name" value="zf-CCHC"/>
    <property type="match status" value="1"/>
</dbReference>
<sequence>MAMDRDQDSDIFFIDTSPDAAAIPAPPSPQQKHVTTESSSSSLLLPSHVSVFGSVPVQNLPSPSPPPEGEESYIEFLDYGGNSNENGVVRYFQTQEEEIPVAPTVIICKRCNAKGEHKTANCPVIVCLTCGARNEHSTHSCPISKVCFSCGMKGHINANCPNRGLRYNESKYDDCHRCGSSQHSTNECPTLWRLYDYLTEAARNVTLENRRARKDLPLGGGGEGYIAEDVWCYNCGGSGHWGDDCKVMPHNGDVPAEYSAFSSHNLFSGPFADFDADQASTSRRELRDWEREDYWGDRVPTNVGKKGKKKEIANLRAKANPVEDDDGDNWFERSAKTQQSGTRGNGLAPPTRPAKMKVSIPRSLQERLNDGPRINEDSRRSGDRRGDRDNRNDSSRRRERYNDRDRPRRHDLDSREGRESNRSRDEYRRDRDRKPSGGGGSLLDRIEGGGRRTDNRPRYKGGYSR</sequence>
<evidence type="ECO:0000256" key="9">
    <source>
        <dbReference type="SAM" id="MobiDB-lite"/>
    </source>
</evidence>
<keyword evidence="6" id="KW-0862">Zinc</keyword>
<evidence type="ECO:0000259" key="10">
    <source>
        <dbReference type="PROSITE" id="PS50158"/>
    </source>
</evidence>
<keyword evidence="7" id="KW-0539">Nucleus</keyword>
<evidence type="ECO:0000256" key="2">
    <source>
        <dbReference type="ARBA" id="ARBA00022664"/>
    </source>
</evidence>
<feature type="domain" description="CCHC-type" evidence="10">
    <location>
        <begin position="232"/>
        <end position="246"/>
    </location>
</feature>
<dbReference type="EMBL" id="JBBXMP010000005">
    <property type="protein sequence ID" value="KAL0070781.1"/>
    <property type="molecule type" value="Genomic_DNA"/>
</dbReference>
<accession>A0ABR3AA43</accession>
<keyword evidence="3" id="KW-0479">Metal-binding</keyword>
<feature type="compositionally biased region" description="Basic and acidic residues" evidence="9">
    <location>
        <begin position="364"/>
        <end position="435"/>
    </location>
</feature>
<gene>
    <name evidence="11" type="ORF">AAF712_002002</name>
</gene>
<dbReference type="PANTHER" id="PTHR46543:SF1">
    <property type="entry name" value="ZINC FINGER CCHC DOMAIN-CONTAINING PROTEIN 7"/>
    <property type="match status" value="1"/>
</dbReference>
<comment type="caution">
    <text evidence="11">The sequence shown here is derived from an EMBL/GenBank/DDBJ whole genome shotgun (WGS) entry which is preliminary data.</text>
</comment>
<dbReference type="Gene3D" id="4.10.60.10">
    <property type="entry name" value="Zinc finger, CCHC-type"/>
    <property type="match status" value="2"/>
</dbReference>
<protein>
    <recommendedName>
        <fullName evidence="10">CCHC-type domain-containing protein</fullName>
    </recommendedName>
</protein>
<reference evidence="11 12" key="1">
    <citation type="submission" date="2024-05" db="EMBL/GenBank/DDBJ databases">
        <title>A draft genome resource for the thread blight pathogen Marasmius tenuissimus strain MS-2.</title>
        <authorList>
            <person name="Yulfo-Soto G.E."/>
            <person name="Baruah I.K."/>
            <person name="Amoako-Attah I."/>
            <person name="Bukari Y."/>
            <person name="Meinhardt L.W."/>
            <person name="Bailey B.A."/>
            <person name="Cohen S.P."/>
        </authorList>
    </citation>
    <scope>NUCLEOTIDE SEQUENCE [LARGE SCALE GENOMIC DNA]</scope>
    <source>
        <strain evidence="11 12">MS-2</strain>
    </source>
</reference>
<name>A0ABR3AA43_9AGAR</name>
<proteinExistence type="predicted"/>
<feature type="domain" description="CCHC-type" evidence="10">
    <location>
        <begin position="147"/>
        <end position="162"/>
    </location>
</feature>
<evidence type="ECO:0000313" key="11">
    <source>
        <dbReference type="EMBL" id="KAL0070781.1"/>
    </source>
</evidence>
<feature type="region of interest" description="Disordered" evidence="9">
    <location>
        <begin position="1"/>
        <end position="41"/>
    </location>
</feature>
<evidence type="ECO:0000256" key="6">
    <source>
        <dbReference type="ARBA" id="ARBA00022833"/>
    </source>
</evidence>
<keyword evidence="5 8" id="KW-0863">Zinc-finger</keyword>
<dbReference type="InterPro" id="IPR051644">
    <property type="entry name" value="TRAMP_AT-DNA-binding"/>
</dbReference>
<keyword evidence="12" id="KW-1185">Reference proteome</keyword>
<feature type="compositionally biased region" description="Basic and acidic residues" evidence="9">
    <location>
        <begin position="444"/>
        <end position="457"/>
    </location>
</feature>
<evidence type="ECO:0000256" key="1">
    <source>
        <dbReference type="ARBA" id="ARBA00004123"/>
    </source>
</evidence>
<dbReference type="Proteomes" id="UP001437256">
    <property type="component" value="Unassembled WGS sequence"/>
</dbReference>
<dbReference type="SMART" id="SM00343">
    <property type="entry name" value="ZnF_C2HC"/>
    <property type="match status" value="5"/>
</dbReference>
<evidence type="ECO:0000256" key="4">
    <source>
        <dbReference type="ARBA" id="ARBA00022737"/>
    </source>
</evidence>
<dbReference type="InterPro" id="IPR036875">
    <property type="entry name" value="Znf_CCHC_sf"/>
</dbReference>
<evidence type="ECO:0000256" key="8">
    <source>
        <dbReference type="PROSITE-ProRule" id="PRU00047"/>
    </source>
</evidence>
<dbReference type="SUPFAM" id="SSF57756">
    <property type="entry name" value="Retrovirus zinc finger-like domains"/>
    <property type="match status" value="2"/>
</dbReference>
<evidence type="ECO:0000256" key="7">
    <source>
        <dbReference type="ARBA" id="ARBA00023242"/>
    </source>
</evidence>
<dbReference type="PANTHER" id="PTHR46543">
    <property type="entry name" value="ZINC FINGER CCHC DOMAIN-CONTAINING PROTEIN 7"/>
    <property type="match status" value="1"/>
</dbReference>